<name>A0AAW1DAH5_9HEMI</name>
<evidence type="ECO:0000256" key="6">
    <source>
        <dbReference type="ARBA" id="ARBA00023136"/>
    </source>
</evidence>
<feature type="transmembrane region" description="Helical" evidence="7">
    <location>
        <begin position="81"/>
        <end position="103"/>
    </location>
</feature>
<dbReference type="PANTHER" id="PTHR10590:SF4">
    <property type="entry name" value="SOLUTE CARRIER FAMILY 28 MEMBER 3"/>
    <property type="match status" value="1"/>
</dbReference>
<comment type="subcellular location">
    <subcellularLocation>
        <location evidence="1">Cell membrane</location>
        <topology evidence="1">Multi-pass membrane protein</topology>
    </subcellularLocation>
</comment>
<evidence type="ECO:0000256" key="5">
    <source>
        <dbReference type="ARBA" id="ARBA00022989"/>
    </source>
</evidence>
<feature type="transmembrane region" description="Helical" evidence="7">
    <location>
        <begin position="309"/>
        <end position="333"/>
    </location>
</feature>
<dbReference type="InterPro" id="IPR002668">
    <property type="entry name" value="CNT_N_dom"/>
</dbReference>
<evidence type="ECO:0000259" key="10">
    <source>
        <dbReference type="Pfam" id="PF07670"/>
    </source>
</evidence>
<dbReference type="PANTHER" id="PTHR10590">
    <property type="entry name" value="SODIUM/NUCLEOSIDE COTRANSPORTER"/>
    <property type="match status" value="1"/>
</dbReference>
<keyword evidence="4 7" id="KW-0812">Transmembrane</keyword>
<evidence type="ECO:0008006" key="13">
    <source>
        <dbReference type="Google" id="ProtNLM"/>
    </source>
</evidence>
<evidence type="ECO:0000259" key="8">
    <source>
        <dbReference type="Pfam" id="PF01773"/>
    </source>
</evidence>
<dbReference type="InterPro" id="IPR011657">
    <property type="entry name" value="CNT_C_dom"/>
</dbReference>
<accession>A0AAW1DAH5</accession>
<feature type="domain" description="Concentrative nucleoside transporter C-terminal" evidence="9">
    <location>
        <begin position="381"/>
        <end position="588"/>
    </location>
</feature>
<keyword evidence="6 7" id="KW-0472">Membrane</keyword>
<feature type="transmembrane region" description="Helical" evidence="7">
    <location>
        <begin position="354"/>
        <end position="374"/>
    </location>
</feature>
<proteinExistence type="inferred from homology"/>
<gene>
    <name evidence="11" type="ORF">O3M35_007775</name>
</gene>
<protein>
    <recommendedName>
        <fullName evidence="13">Sodium/nucleoside cotransporter</fullName>
    </recommendedName>
</protein>
<feature type="transmembrane region" description="Helical" evidence="7">
    <location>
        <begin position="533"/>
        <end position="556"/>
    </location>
</feature>
<sequence length="599" mass="66046">MDSEKVKLDKDGTFVIPLNEFNGSNSGTLSDNKLLVTSEKNQIDQDVIYIEPCGGRAGILMLSIWNYIYKFTNSYSLFIKLFTKCTILALVIAYVGYIIKVFIDKGSPLDWCHGYGMAFLIIAFIVWCIIYYKMIKVSFKLFKPHLIKNFGGTIKFIKKYSSLIKSILSIVLIILFFAFIIYDTRSERRRLISLFGIMLFIIIGFLFSKHPDYIRWDTVITGVCFHLLIGFLTIRIEVGRNIFQCIGTTIVKFLEFGYNGAAFVYGDFLVNVQQVFAFQSLSVLFFLSMVVQVLFYLGWIQIFCYKIGGFLQFILGTTVIESVNAFSTIFLGMSEAPLLYRPYIKDLTPSEMHTVMTAGFATVAGTLLAAYTTLGVDPKNVITASAMAAPASLMFGKLFYPENRKSKTSSDNIEIYRSSDLSIMDAACKGAFDAVQLIAGIVSCVAATVSMVYFLNAFSAWLGSLAGVEGLTLEYLLGQILIPLAWAMGVQPNQCEEVASLIGMKSIANEFVAYEKLGKLKAAGKLSIRSEAIATFALCGFANPGSLATLIAMMTSLCPSQKGVVTKVAFRAFIAGSITSFTSACIAGLLTPENGFALE</sequence>
<feature type="domain" description="Concentrative nucleoside transporter N-terminal" evidence="8">
    <location>
        <begin position="195"/>
        <end position="267"/>
    </location>
</feature>
<feature type="transmembrane region" description="Helical" evidence="7">
    <location>
        <begin position="283"/>
        <end position="303"/>
    </location>
</feature>
<feature type="transmembrane region" description="Helical" evidence="7">
    <location>
        <begin position="434"/>
        <end position="455"/>
    </location>
</feature>
<comment type="caution">
    <text evidence="11">The sequence shown here is derived from an EMBL/GenBank/DDBJ whole genome shotgun (WGS) entry which is preliminary data.</text>
</comment>
<keyword evidence="5 7" id="KW-1133">Transmembrane helix</keyword>
<feature type="transmembrane region" description="Helical" evidence="7">
    <location>
        <begin position="163"/>
        <end position="182"/>
    </location>
</feature>
<organism evidence="11 12">
    <name type="scientific">Rhynocoris fuscipes</name>
    <dbReference type="NCBI Taxonomy" id="488301"/>
    <lineage>
        <taxon>Eukaryota</taxon>
        <taxon>Metazoa</taxon>
        <taxon>Ecdysozoa</taxon>
        <taxon>Arthropoda</taxon>
        <taxon>Hexapoda</taxon>
        <taxon>Insecta</taxon>
        <taxon>Pterygota</taxon>
        <taxon>Neoptera</taxon>
        <taxon>Paraneoptera</taxon>
        <taxon>Hemiptera</taxon>
        <taxon>Heteroptera</taxon>
        <taxon>Panheteroptera</taxon>
        <taxon>Cimicomorpha</taxon>
        <taxon>Reduviidae</taxon>
        <taxon>Harpactorinae</taxon>
        <taxon>Harpactorini</taxon>
        <taxon>Rhynocoris</taxon>
    </lineage>
</organism>
<dbReference type="Pfam" id="PF07662">
    <property type="entry name" value="Nucleos_tra2_C"/>
    <property type="match status" value="1"/>
</dbReference>
<dbReference type="Pfam" id="PF07670">
    <property type="entry name" value="Gate"/>
    <property type="match status" value="1"/>
</dbReference>
<feature type="transmembrane region" description="Helical" evidence="7">
    <location>
        <begin position="380"/>
        <end position="400"/>
    </location>
</feature>
<evidence type="ECO:0000256" key="7">
    <source>
        <dbReference type="SAM" id="Phobius"/>
    </source>
</evidence>
<dbReference type="EMBL" id="JAPXFL010000004">
    <property type="protein sequence ID" value="KAK9508024.1"/>
    <property type="molecule type" value="Genomic_DNA"/>
</dbReference>
<evidence type="ECO:0000256" key="1">
    <source>
        <dbReference type="ARBA" id="ARBA00004651"/>
    </source>
</evidence>
<feature type="transmembrane region" description="Helical" evidence="7">
    <location>
        <begin position="191"/>
        <end position="207"/>
    </location>
</feature>
<feature type="transmembrane region" description="Helical" evidence="7">
    <location>
        <begin position="115"/>
        <end position="134"/>
    </location>
</feature>
<keyword evidence="12" id="KW-1185">Reference proteome</keyword>
<evidence type="ECO:0000256" key="3">
    <source>
        <dbReference type="ARBA" id="ARBA00022475"/>
    </source>
</evidence>
<dbReference type="InterPro" id="IPR011642">
    <property type="entry name" value="Gate_dom"/>
</dbReference>
<evidence type="ECO:0000313" key="11">
    <source>
        <dbReference type="EMBL" id="KAK9508024.1"/>
    </source>
</evidence>
<evidence type="ECO:0000259" key="9">
    <source>
        <dbReference type="Pfam" id="PF07662"/>
    </source>
</evidence>
<comment type="similarity">
    <text evidence="2">Belongs to the concentrative nucleoside transporter (CNT) (TC 2.A.41) family.</text>
</comment>
<dbReference type="GO" id="GO:0005886">
    <property type="term" value="C:plasma membrane"/>
    <property type="evidence" value="ECO:0007669"/>
    <property type="project" value="UniProtKB-SubCell"/>
</dbReference>
<evidence type="ECO:0000256" key="4">
    <source>
        <dbReference type="ARBA" id="ARBA00022692"/>
    </source>
</evidence>
<reference evidence="11 12" key="1">
    <citation type="submission" date="2022-12" db="EMBL/GenBank/DDBJ databases">
        <title>Chromosome-level genome assembly of true bugs.</title>
        <authorList>
            <person name="Ma L."/>
            <person name="Li H."/>
        </authorList>
    </citation>
    <scope>NUCLEOTIDE SEQUENCE [LARGE SCALE GENOMIC DNA]</scope>
    <source>
        <strain evidence="11">Lab_2022b</strain>
    </source>
</reference>
<dbReference type="Pfam" id="PF01773">
    <property type="entry name" value="Nucleos_tra2_N"/>
    <property type="match status" value="1"/>
</dbReference>
<dbReference type="AlphaFoldDB" id="A0AAW1DAH5"/>
<dbReference type="InterPro" id="IPR008276">
    <property type="entry name" value="C_nuclsd_transpt"/>
</dbReference>
<evidence type="ECO:0000313" key="12">
    <source>
        <dbReference type="Proteomes" id="UP001461498"/>
    </source>
</evidence>
<feature type="domain" description="Nucleoside transporter/FeoB GTPase Gate" evidence="10">
    <location>
        <begin position="278"/>
        <end position="373"/>
    </location>
</feature>
<dbReference type="Proteomes" id="UP001461498">
    <property type="component" value="Unassembled WGS sequence"/>
</dbReference>
<evidence type="ECO:0000256" key="2">
    <source>
        <dbReference type="ARBA" id="ARBA00009033"/>
    </source>
</evidence>
<dbReference type="GO" id="GO:0005415">
    <property type="term" value="F:nucleoside:sodium symporter activity"/>
    <property type="evidence" value="ECO:0007669"/>
    <property type="project" value="TreeGrafter"/>
</dbReference>
<keyword evidence="3" id="KW-1003">Cell membrane</keyword>
<feature type="transmembrane region" description="Helical" evidence="7">
    <location>
        <begin position="568"/>
        <end position="590"/>
    </location>
</feature>